<dbReference type="KEGG" id="mpt:Mpe_B0360"/>
<dbReference type="Proteomes" id="UP000000366">
    <property type="component" value="Plasmid RPME01"/>
</dbReference>
<name>A2SNJ6_METPP</name>
<keyword evidence="2" id="KW-1185">Reference proteome</keyword>
<evidence type="ECO:0000313" key="2">
    <source>
        <dbReference type="Proteomes" id="UP000000366"/>
    </source>
</evidence>
<geneLocation type="plasmid" evidence="1 2">
    <name>RPME01</name>
</geneLocation>
<dbReference type="eggNOG" id="ENOG5030UNI">
    <property type="taxonomic scope" value="Bacteria"/>
</dbReference>
<keyword evidence="1" id="KW-0614">Plasmid</keyword>
<dbReference type="EMBL" id="CP000556">
    <property type="protein sequence ID" value="ABM97135.1"/>
    <property type="molecule type" value="Genomic_DNA"/>
</dbReference>
<dbReference type="AlphaFoldDB" id="A2SNJ6"/>
<proteinExistence type="predicted"/>
<protein>
    <submittedName>
        <fullName evidence="1">Uncharacterized protein</fullName>
    </submittedName>
</protein>
<dbReference type="RefSeq" id="WP_011831723.1">
    <property type="nucleotide sequence ID" value="NC_008826.1"/>
</dbReference>
<evidence type="ECO:0000313" key="1">
    <source>
        <dbReference type="EMBL" id="ABM97135.1"/>
    </source>
</evidence>
<sequence length="183" mass="21433">MVRANVECLFDRKRKPEDYIKAAHWVFGRTLGDFTFERCCIALGTRKDVLRLRIHYEFWRRWYVFPIEFPFVIDAVPDSVEGEIYMLAGDEGYALARAAWMHPGIRSSQLLEVAAAATEAKSKKRPTEDRMREALQLLSEKYLMSQYNDSWYLTGRNPVLRAMDLSSAPNRVSRTHLSWSRMF</sequence>
<accession>A2SNJ6</accession>
<gene>
    <name evidence="1" type="ordered locus">Mpe_B0360</name>
</gene>
<organism evidence="1 2">
    <name type="scientific">Methylibium petroleiphilum (strain ATCC BAA-1232 / LMG 22953 / PM1)</name>
    <dbReference type="NCBI Taxonomy" id="420662"/>
    <lineage>
        <taxon>Bacteria</taxon>
        <taxon>Pseudomonadati</taxon>
        <taxon>Pseudomonadota</taxon>
        <taxon>Betaproteobacteria</taxon>
        <taxon>Burkholderiales</taxon>
        <taxon>Sphaerotilaceae</taxon>
        <taxon>Methylibium</taxon>
    </lineage>
</organism>
<reference evidence="1 2" key="1">
    <citation type="journal article" date="2007" name="J. Bacteriol.">
        <title>Whole-genome analysis of the methyl tert-butyl ether-degrading beta-proteobacterium Methylibium petroleiphilum PM1.</title>
        <authorList>
            <person name="Kane S.R."/>
            <person name="Chakicherla A.Y."/>
            <person name="Chain P.S.G."/>
            <person name="Schmidt R."/>
            <person name="Shin M.W."/>
            <person name="Legler T.C."/>
            <person name="Scow K.M."/>
            <person name="Larimer F.W."/>
            <person name="Lucas S.M."/>
            <person name="Richardson P.M."/>
            <person name="Hristova K.R."/>
        </authorList>
    </citation>
    <scope>NUCLEOTIDE SEQUENCE [LARGE SCALE GENOMIC DNA]</scope>
    <source>
        <strain evidence="2">ATCC BAA-1232 / LMG 22953 / PM1</strain>
        <plasmid evidence="1 2">RPME01</plasmid>
    </source>
</reference>
<dbReference type="HOGENOM" id="CLU_1473586_0_0_4"/>